<dbReference type="PANTHER" id="PTHR33406">
    <property type="entry name" value="MEMBRANE PROTEIN MJ1562-RELATED"/>
    <property type="match status" value="1"/>
</dbReference>
<protein>
    <submittedName>
        <fullName evidence="2">Putative exporter</fullName>
    </submittedName>
</protein>
<feature type="transmembrane region" description="Helical" evidence="1">
    <location>
        <begin position="312"/>
        <end position="330"/>
    </location>
</feature>
<keyword evidence="1" id="KW-0472">Membrane</keyword>
<accession>A0A4Q7W1B0</accession>
<feature type="transmembrane region" description="Helical" evidence="1">
    <location>
        <begin position="351"/>
        <end position="374"/>
    </location>
</feature>
<dbReference type="OrthoDB" id="9780358at2"/>
<comment type="caution">
    <text evidence="2">The sequence shown here is derived from an EMBL/GenBank/DDBJ whole genome shotgun (WGS) entry which is preliminary data.</text>
</comment>
<feature type="transmembrane region" description="Helical" evidence="1">
    <location>
        <begin position="645"/>
        <end position="664"/>
    </location>
</feature>
<feature type="transmembrane region" description="Helical" evidence="1">
    <location>
        <begin position="754"/>
        <end position="775"/>
    </location>
</feature>
<keyword evidence="1" id="KW-1133">Transmembrane helix</keyword>
<dbReference type="EMBL" id="SHKP01000004">
    <property type="protein sequence ID" value="RZU03011.1"/>
    <property type="molecule type" value="Genomic_DNA"/>
</dbReference>
<reference evidence="2 3" key="1">
    <citation type="submission" date="2019-02" db="EMBL/GenBank/DDBJ databases">
        <title>Genomic Encyclopedia of Type Strains, Phase IV (KMG-IV): sequencing the most valuable type-strain genomes for metagenomic binning, comparative biology and taxonomic classification.</title>
        <authorList>
            <person name="Goeker M."/>
        </authorList>
    </citation>
    <scope>NUCLEOTIDE SEQUENCE [LARGE SCALE GENOMIC DNA]</scope>
    <source>
        <strain evidence="2 3">DSM 19570</strain>
    </source>
</reference>
<feature type="transmembrane region" description="Helical" evidence="1">
    <location>
        <begin position="436"/>
        <end position="458"/>
    </location>
</feature>
<dbReference type="Gene3D" id="1.20.1640.10">
    <property type="entry name" value="Multidrug efflux transporter AcrB transmembrane domain"/>
    <property type="match status" value="2"/>
</dbReference>
<feature type="transmembrane region" description="Helical" evidence="1">
    <location>
        <begin position="286"/>
        <end position="306"/>
    </location>
</feature>
<dbReference type="RefSeq" id="WP_130430722.1">
    <property type="nucleotide sequence ID" value="NZ_SHKP01000004.1"/>
</dbReference>
<feature type="transmembrane region" description="Helical" evidence="1">
    <location>
        <begin position="380"/>
        <end position="401"/>
    </location>
</feature>
<dbReference type="SUPFAM" id="SSF82866">
    <property type="entry name" value="Multidrug efflux transporter AcrB transmembrane domain"/>
    <property type="match status" value="2"/>
</dbReference>
<organism evidence="2 3">
    <name type="scientific">Rivibacter subsaxonicus</name>
    <dbReference type="NCBI Taxonomy" id="457575"/>
    <lineage>
        <taxon>Bacteria</taxon>
        <taxon>Pseudomonadati</taxon>
        <taxon>Pseudomonadota</taxon>
        <taxon>Betaproteobacteria</taxon>
        <taxon>Burkholderiales</taxon>
        <taxon>Rivibacter</taxon>
    </lineage>
</organism>
<evidence type="ECO:0000313" key="3">
    <source>
        <dbReference type="Proteomes" id="UP000293671"/>
    </source>
</evidence>
<dbReference type="AlphaFoldDB" id="A0A4Q7W1B0"/>
<dbReference type="InterPro" id="IPR050545">
    <property type="entry name" value="Mycobact_MmpL"/>
</dbReference>
<evidence type="ECO:0000256" key="1">
    <source>
        <dbReference type="SAM" id="Phobius"/>
    </source>
</evidence>
<proteinExistence type="predicted"/>
<feature type="transmembrane region" description="Helical" evidence="1">
    <location>
        <begin position="727"/>
        <end position="748"/>
    </location>
</feature>
<sequence>MPALAPARRERASLWLACAWALVVLAIALHQWRFWQHEPLDTDVMALLPRDAAAQAADQVAAKLAASAARRIVVLVGAADQASAARAAEAFDTAWRAAAPELLSVPAAATDPAAAIAALAPWRDRLLSDSQRATLQAQGPAQLAEQALAALYQPGLAPRLGAWSDDPLNLGADWWRERAAASPVQPRDGHLWLATPKMQWQVLLRDLPGSAFSLDGSARQRGALDAAEAVVRAAVPQARVLAAGVPLFAEAAAAQASREINVIGWGSLAAIVLLMWLAFRSPLPVIGVAVSLAVGCAAALSVTALVFDRVHLITLVFGATLIGVAEDYGIHYWAARANAPREAPPTLIRRLLPGMLLALLSSIAAYAALGVAPFPGLRQMALFSSVGLAAAFLTVLCWFPLADRRAPRETRFARTLGASLRHWPRLRLPASRRGRWLATASTGLAVVLLAIGIARLHVDDDIRQLQSVPKALLQSQREVQQLLRAPSPAQFIVVRGESADAVLAREESIRPLLAARQAAGELVGWSALSDWVPSSARQRDHAAWVAAAEQAALASAAELLGEAPARHAPRASEALPLPSFLALPLAEPLRAQWLGAVAGGGVASVIHLQAPTTAGVQALAAALAGQEGIELIDRPAQVSATLGSYRSAMSALLVAGFVLVYLVLARRFGRRAWRAWLPTLLATGFTLATLGWLGEPFQLFNVLALIVLLGVGVDYGIFLVEHPEDASAWLSVMLGAASTLLSFGLLGLSSTPALRAFGLTLALGIATVWALSPLLRPAIPSSPEPAPC</sequence>
<dbReference type="Proteomes" id="UP000293671">
    <property type="component" value="Unassembled WGS sequence"/>
</dbReference>
<dbReference type="PANTHER" id="PTHR33406:SF13">
    <property type="entry name" value="MEMBRANE PROTEIN YDFJ"/>
    <property type="match status" value="1"/>
</dbReference>
<keyword evidence="3" id="KW-1185">Reference proteome</keyword>
<feature type="transmembrane region" description="Helical" evidence="1">
    <location>
        <begin position="699"/>
        <end position="720"/>
    </location>
</feature>
<feature type="transmembrane region" description="Helical" evidence="1">
    <location>
        <begin position="676"/>
        <end position="693"/>
    </location>
</feature>
<keyword evidence="1" id="KW-0812">Transmembrane</keyword>
<evidence type="ECO:0000313" key="2">
    <source>
        <dbReference type="EMBL" id="RZU03011.1"/>
    </source>
</evidence>
<dbReference type="GO" id="GO:0005886">
    <property type="term" value="C:plasma membrane"/>
    <property type="evidence" value="ECO:0007669"/>
    <property type="project" value="TreeGrafter"/>
</dbReference>
<feature type="transmembrane region" description="Helical" evidence="1">
    <location>
        <begin position="262"/>
        <end position="279"/>
    </location>
</feature>
<gene>
    <name evidence="2" type="ORF">EV670_1042</name>
</gene>
<name>A0A4Q7W1B0_9BURK</name>